<evidence type="ECO:0000256" key="4">
    <source>
        <dbReference type="ARBA" id="ARBA00022741"/>
    </source>
</evidence>
<keyword evidence="3 8" id="KW-0812">Transmembrane</keyword>
<evidence type="ECO:0000256" key="8">
    <source>
        <dbReference type="SAM" id="Phobius"/>
    </source>
</evidence>
<dbReference type="Gene3D" id="1.20.1560.10">
    <property type="entry name" value="ABC transporter type 1, transmembrane domain"/>
    <property type="match status" value="1"/>
</dbReference>
<evidence type="ECO:0000259" key="10">
    <source>
        <dbReference type="PROSITE" id="PS50929"/>
    </source>
</evidence>
<dbReference type="GO" id="GO:0140359">
    <property type="term" value="F:ABC-type transporter activity"/>
    <property type="evidence" value="ECO:0007669"/>
    <property type="project" value="InterPro"/>
</dbReference>
<reference evidence="12" key="1">
    <citation type="submission" date="2015-03" db="EMBL/GenBank/DDBJ databases">
        <authorList>
            <person name="Nijsse Bart"/>
        </authorList>
    </citation>
    <scope>NUCLEOTIDE SEQUENCE [LARGE SCALE GENOMIC DNA]</scope>
</reference>
<organism evidence="11 12">
    <name type="scientific">Sporomusa ovata</name>
    <dbReference type="NCBI Taxonomy" id="2378"/>
    <lineage>
        <taxon>Bacteria</taxon>
        <taxon>Bacillati</taxon>
        <taxon>Bacillota</taxon>
        <taxon>Negativicutes</taxon>
        <taxon>Selenomonadales</taxon>
        <taxon>Sporomusaceae</taxon>
        <taxon>Sporomusa</taxon>
    </lineage>
</organism>
<evidence type="ECO:0000313" key="12">
    <source>
        <dbReference type="Proteomes" id="UP000049855"/>
    </source>
</evidence>
<dbReference type="PROSITE" id="PS50893">
    <property type="entry name" value="ABC_TRANSPORTER_2"/>
    <property type="match status" value="1"/>
</dbReference>
<dbReference type="PROSITE" id="PS50929">
    <property type="entry name" value="ABC_TM1F"/>
    <property type="match status" value="1"/>
</dbReference>
<dbReference type="InterPro" id="IPR003439">
    <property type="entry name" value="ABC_transporter-like_ATP-bd"/>
</dbReference>
<dbReference type="Pfam" id="PF06472">
    <property type="entry name" value="ABC_membrane_2"/>
    <property type="match status" value="1"/>
</dbReference>
<dbReference type="PANTHER" id="PTHR11384">
    <property type="entry name" value="ATP-BINDING CASSETTE, SUB-FAMILY D MEMBER"/>
    <property type="match status" value="1"/>
</dbReference>
<dbReference type="Pfam" id="PF00005">
    <property type="entry name" value="ABC_tran"/>
    <property type="match status" value="1"/>
</dbReference>
<dbReference type="Proteomes" id="UP000049855">
    <property type="component" value="Unassembled WGS sequence"/>
</dbReference>
<name>A0A0U1KWF5_9FIRM</name>
<evidence type="ECO:0000256" key="7">
    <source>
        <dbReference type="ARBA" id="ARBA00023136"/>
    </source>
</evidence>
<dbReference type="PANTHER" id="PTHR11384:SF59">
    <property type="entry name" value="LYSOSOMAL COBALAMIN TRANSPORTER ABCD4"/>
    <property type="match status" value="1"/>
</dbReference>
<dbReference type="PROSITE" id="PS00211">
    <property type="entry name" value="ABC_TRANSPORTER_1"/>
    <property type="match status" value="1"/>
</dbReference>
<dbReference type="CDD" id="cd03223">
    <property type="entry name" value="ABCD_peroxisomal_ALDP"/>
    <property type="match status" value="1"/>
</dbReference>
<dbReference type="SUPFAM" id="SSF52540">
    <property type="entry name" value="P-loop containing nucleoside triphosphate hydrolases"/>
    <property type="match status" value="1"/>
</dbReference>
<proteinExistence type="predicted"/>
<feature type="transmembrane region" description="Helical" evidence="8">
    <location>
        <begin position="149"/>
        <end position="168"/>
    </location>
</feature>
<dbReference type="InterPro" id="IPR003593">
    <property type="entry name" value="AAA+_ATPase"/>
</dbReference>
<feature type="transmembrane region" description="Helical" evidence="8">
    <location>
        <begin position="68"/>
        <end position="85"/>
    </location>
</feature>
<dbReference type="InterPro" id="IPR036640">
    <property type="entry name" value="ABC1_TM_sf"/>
</dbReference>
<keyword evidence="4" id="KW-0547">Nucleotide-binding</keyword>
<sequence length="570" mass="65789">MIAKILTFSRNLWTLLIPYWRSEERWVSGALLGGVLALNIGEVYWSVVYNDWQRLFYNSFQDVDYAEFIHQLIRYFILGVIYLLMRTYEIYFRQIVELRWRRWLSKRYAGCWLKDQAYYRLRFAVIGADNPDQRIAEDLRDFPIQTIEIVFGFIYTMGSLGAFAAILWNMSNLVTFGGIQIPGFILWVVLFYSIVGTWINHQIGKPLIAFDREQQQYEADYRFALVRLRENAEEIAASRGEEQEQQNLSRCFGKIASNWFNIIHRVKRLGYFHFGYSKVTDIVPYLVIAPLFFTGAIQLGEMMQTKNAFGKVAGSFSWFVYRYESLAKWKATIDRLIGFQQALQEAAAALSPGLTRQAVTADDIHLEEFSLYQPDDTAILQNIALQFPPRSRTLVTGPSGCGKTTFFRAINGLWPFCCGTIKLPVGTRMLYLPQRTYLPIGALRQAVTYPEPAEVYSNEFVSQTLADCGLSRLCSRLDEECQWDQQLSAGEQQRLAFVRALLIKPQWLFLDEATSALDELSEARLYRLLMDRLPDTAIISIAHKSSLMQFHDHRLDFSKIGDGFSICAKK</sequence>
<evidence type="ECO:0000256" key="3">
    <source>
        <dbReference type="ARBA" id="ARBA00022692"/>
    </source>
</evidence>
<dbReference type="InterPro" id="IPR027417">
    <property type="entry name" value="P-loop_NTPase"/>
</dbReference>
<feature type="domain" description="ABC transporter" evidence="9">
    <location>
        <begin position="364"/>
        <end position="569"/>
    </location>
</feature>
<evidence type="ECO:0000313" key="11">
    <source>
        <dbReference type="EMBL" id="CQR71757.1"/>
    </source>
</evidence>
<evidence type="ECO:0000256" key="1">
    <source>
        <dbReference type="ARBA" id="ARBA00004651"/>
    </source>
</evidence>
<dbReference type="InterPro" id="IPR011527">
    <property type="entry name" value="ABC1_TM_dom"/>
</dbReference>
<dbReference type="SUPFAM" id="SSF90123">
    <property type="entry name" value="ABC transporter transmembrane region"/>
    <property type="match status" value="1"/>
</dbReference>
<feature type="domain" description="ABC transmembrane type-1" evidence="10">
    <location>
        <begin position="75"/>
        <end position="328"/>
    </location>
</feature>
<evidence type="ECO:0000256" key="5">
    <source>
        <dbReference type="ARBA" id="ARBA00022840"/>
    </source>
</evidence>
<keyword evidence="2" id="KW-0813">Transport</keyword>
<evidence type="ECO:0000256" key="2">
    <source>
        <dbReference type="ARBA" id="ARBA00022448"/>
    </source>
</evidence>
<evidence type="ECO:0000259" key="9">
    <source>
        <dbReference type="PROSITE" id="PS50893"/>
    </source>
</evidence>
<gene>
    <name evidence="11" type="ORF">SpAn4DRAFT_3623</name>
</gene>
<evidence type="ECO:0000256" key="6">
    <source>
        <dbReference type="ARBA" id="ARBA00022989"/>
    </source>
</evidence>
<dbReference type="GO" id="GO:0005524">
    <property type="term" value="F:ATP binding"/>
    <property type="evidence" value="ECO:0007669"/>
    <property type="project" value="UniProtKB-KW"/>
</dbReference>
<dbReference type="AlphaFoldDB" id="A0A0U1KWF5"/>
<accession>A0A0U1KWF5</accession>
<dbReference type="EMBL" id="CTRP01000005">
    <property type="protein sequence ID" value="CQR71757.1"/>
    <property type="molecule type" value="Genomic_DNA"/>
</dbReference>
<feature type="transmembrane region" description="Helical" evidence="8">
    <location>
        <begin position="174"/>
        <end position="195"/>
    </location>
</feature>
<dbReference type="RefSeq" id="WP_021168837.1">
    <property type="nucleotide sequence ID" value="NZ_CTRP01000005.1"/>
</dbReference>
<dbReference type="InterPro" id="IPR017871">
    <property type="entry name" value="ABC_transporter-like_CS"/>
</dbReference>
<dbReference type="Gene3D" id="3.40.50.300">
    <property type="entry name" value="P-loop containing nucleotide triphosphate hydrolases"/>
    <property type="match status" value="1"/>
</dbReference>
<dbReference type="InterPro" id="IPR050835">
    <property type="entry name" value="ABC_transporter_sub-D"/>
</dbReference>
<keyword evidence="7 8" id="KW-0472">Membrane</keyword>
<keyword evidence="12" id="KW-1185">Reference proteome</keyword>
<feature type="transmembrane region" description="Helical" evidence="8">
    <location>
        <begin position="26"/>
        <end position="48"/>
    </location>
</feature>
<comment type="subcellular location">
    <subcellularLocation>
        <location evidence="1">Cell membrane</location>
        <topology evidence="1">Multi-pass membrane protein</topology>
    </subcellularLocation>
</comment>
<protein>
    <submittedName>
        <fullName evidence="11">ABC transporter ATP-binding protein</fullName>
    </submittedName>
</protein>
<dbReference type="GO" id="GO:0005886">
    <property type="term" value="C:plasma membrane"/>
    <property type="evidence" value="ECO:0007669"/>
    <property type="project" value="UniProtKB-SubCell"/>
</dbReference>
<dbReference type="SMART" id="SM00382">
    <property type="entry name" value="AAA"/>
    <property type="match status" value="1"/>
</dbReference>
<dbReference type="GO" id="GO:0016887">
    <property type="term" value="F:ATP hydrolysis activity"/>
    <property type="evidence" value="ECO:0007669"/>
    <property type="project" value="InterPro"/>
</dbReference>
<keyword evidence="5 11" id="KW-0067">ATP-binding</keyword>
<keyword evidence="6 8" id="KW-1133">Transmembrane helix</keyword>